<comment type="subcellular location">
    <subcellularLocation>
        <location evidence="1">Membrane</location>
        <topology evidence="1">Multi-pass membrane protein</topology>
    </subcellularLocation>
</comment>
<dbReference type="InterPro" id="IPR004837">
    <property type="entry name" value="NaCa_Exmemb"/>
</dbReference>
<dbReference type="EMBL" id="VMHE01000011">
    <property type="protein sequence ID" value="TSJ65234.1"/>
    <property type="molecule type" value="Genomic_DNA"/>
</dbReference>
<proteinExistence type="predicted"/>
<reference evidence="7 8" key="1">
    <citation type="submission" date="2019-07" db="EMBL/GenBank/DDBJ databases">
        <title>Allobacillus sp. nov. SKP isolated from shrimp paste of Euphausiacea.</title>
        <authorList>
            <person name="Kanchanasin P."/>
            <person name="Tanasupawat S."/>
            <person name="Shi W."/>
            <person name="Wu L."/>
            <person name="Ma J."/>
        </authorList>
    </citation>
    <scope>NUCLEOTIDE SEQUENCE [LARGE SCALE GENOMIC DNA]</scope>
    <source>
        <strain evidence="7 8">SKP4-8</strain>
    </source>
</reference>
<dbReference type="Pfam" id="PF01699">
    <property type="entry name" value="Na_Ca_ex"/>
    <property type="match status" value="2"/>
</dbReference>
<name>A0A556PLG9_9BACI</name>
<dbReference type="PANTHER" id="PTHR10846">
    <property type="entry name" value="SODIUM/POTASSIUM/CALCIUM EXCHANGER"/>
    <property type="match status" value="1"/>
</dbReference>
<feature type="domain" description="Sodium/calcium exchanger membrane region" evidence="6">
    <location>
        <begin position="3"/>
        <end position="128"/>
    </location>
</feature>
<keyword evidence="2 5" id="KW-0812">Transmembrane</keyword>
<dbReference type="GO" id="GO:0005886">
    <property type="term" value="C:plasma membrane"/>
    <property type="evidence" value="ECO:0007669"/>
    <property type="project" value="TreeGrafter"/>
</dbReference>
<comment type="caution">
    <text evidence="7">The sequence shown here is derived from an EMBL/GenBank/DDBJ whole genome shotgun (WGS) entry which is preliminary data.</text>
</comment>
<gene>
    <name evidence="7" type="ORF">FPQ13_07845</name>
</gene>
<dbReference type="InterPro" id="IPR004481">
    <property type="entry name" value="K/Na/Ca-exchanger"/>
</dbReference>
<dbReference type="RefSeq" id="WP_144088791.1">
    <property type="nucleotide sequence ID" value="NZ_VMHE01000011.1"/>
</dbReference>
<evidence type="ECO:0000313" key="8">
    <source>
        <dbReference type="Proteomes" id="UP000316425"/>
    </source>
</evidence>
<feature type="transmembrane region" description="Helical" evidence="5">
    <location>
        <begin position="209"/>
        <end position="232"/>
    </location>
</feature>
<evidence type="ECO:0000256" key="4">
    <source>
        <dbReference type="ARBA" id="ARBA00023136"/>
    </source>
</evidence>
<keyword evidence="3 5" id="KW-1133">Transmembrane helix</keyword>
<feature type="transmembrane region" description="Helical" evidence="5">
    <location>
        <begin position="106"/>
        <end position="123"/>
    </location>
</feature>
<evidence type="ECO:0000256" key="3">
    <source>
        <dbReference type="ARBA" id="ARBA00022989"/>
    </source>
</evidence>
<feature type="transmembrane region" description="Helical" evidence="5">
    <location>
        <begin position="66"/>
        <end position="85"/>
    </location>
</feature>
<keyword evidence="4 5" id="KW-0472">Membrane</keyword>
<evidence type="ECO:0000256" key="5">
    <source>
        <dbReference type="SAM" id="Phobius"/>
    </source>
</evidence>
<dbReference type="Proteomes" id="UP000316425">
    <property type="component" value="Unassembled WGS sequence"/>
</dbReference>
<keyword evidence="8" id="KW-1185">Reference proteome</keyword>
<organism evidence="7 8">
    <name type="scientific">Allobacillus salarius</name>
    <dbReference type="NCBI Taxonomy" id="1955272"/>
    <lineage>
        <taxon>Bacteria</taxon>
        <taxon>Bacillati</taxon>
        <taxon>Bacillota</taxon>
        <taxon>Bacilli</taxon>
        <taxon>Bacillales</taxon>
        <taxon>Bacillaceae</taxon>
        <taxon>Allobacillus</taxon>
    </lineage>
</organism>
<accession>A0A556PLG9</accession>
<feature type="domain" description="Sodium/calcium exchanger membrane region" evidence="6">
    <location>
        <begin position="178"/>
        <end position="321"/>
    </location>
</feature>
<evidence type="ECO:0000313" key="7">
    <source>
        <dbReference type="EMBL" id="TSJ65234.1"/>
    </source>
</evidence>
<protein>
    <submittedName>
        <fullName evidence="7">Sodium:calcium antiporter</fullName>
    </submittedName>
</protein>
<dbReference type="OrthoDB" id="9794225at2"/>
<sequence>MVLFLFILAAVIVVFAAVQLNKYGDVISEKSSLSGAMVGGLLIAGATSLPELTTSLTAVYIDNPDIAVGNMLGSNVFNLLILASVDLFYRKRRAFNQLHSKDQTPSIIAGILFTSFVVVAILWVQVPSIFNIGLEMYLLVIGYIFVLKMFEGNPASQTEEIKPESKTLQITLKKAVTNFVVFAVIVFAAGSVLSITGDRLAEISGMNSSFVGSVLIAASTSLPELVTVVVAFRMANYSMAAGSILGSNLFNLMLLVVTDAFYREEAILKGTDPTMIWTALLGVLMMIVMLYIVKRQKKQSGFSYAWPSIVIILMYLVLSYMTF</sequence>
<dbReference type="GO" id="GO:0005262">
    <property type="term" value="F:calcium channel activity"/>
    <property type="evidence" value="ECO:0007669"/>
    <property type="project" value="TreeGrafter"/>
</dbReference>
<dbReference type="InterPro" id="IPR044880">
    <property type="entry name" value="NCX_ion-bd_dom_sf"/>
</dbReference>
<evidence type="ECO:0000256" key="2">
    <source>
        <dbReference type="ARBA" id="ARBA00022692"/>
    </source>
</evidence>
<feature type="transmembrane region" description="Helical" evidence="5">
    <location>
        <begin position="244"/>
        <end position="262"/>
    </location>
</feature>
<evidence type="ECO:0000259" key="6">
    <source>
        <dbReference type="Pfam" id="PF01699"/>
    </source>
</evidence>
<evidence type="ECO:0000256" key="1">
    <source>
        <dbReference type="ARBA" id="ARBA00004141"/>
    </source>
</evidence>
<dbReference type="PANTHER" id="PTHR10846:SF8">
    <property type="entry name" value="INNER MEMBRANE PROTEIN YRBG"/>
    <property type="match status" value="1"/>
</dbReference>
<dbReference type="GO" id="GO:0006874">
    <property type="term" value="P:intracellular calcium ion homeostasis"/>
    <property type="evidence" value="ECO:0007669"/>
    <property type="project" value="TreeGrafter"/>
</dbReference>
<feature type="transmembrane region" description="Helical" evidence="5">
    <location>
        <begin position="129"/>
        <end position="147"/>
    </location>
</feature>
<dbReference type="Gene3D" id="1.20.1420.30">
    <property type="entry name" value="NCX, central ion-binding region"/>
    <property type="match status" value="1"/>
</dbReference>
<feature type="transmembrane region" description="Helical" evidence="5">
    <location>
        <begin position="175"/>
        <end position="197"/>
    </location>
</feature>
<feature type="transmembrane region" description="Helical" evidence="5">
    <location>
        <begin position="274"/>
        <end position="292"/>
    </location>
</feature>
<dbReference type="AlphaFoldDB" id="A0A556PLG9"/>
<feature type="transmembrane region" description="Helical" evidence="5">
    <location>
        <begin position="304"/>
        <end position="322"/>
    </location>
</feature>
<dbReference type="GO" id="GO:0008273">
    <property type="term" value="F:calcium, potassium:sodium antiporter activity"/>
    <property type="evidence" value="ECO:0007669"/>
    <property type="project" value="TreeGrafter"/>
</dbReference>